<dbReference type="Gene3D" id="1.20.1290.10">
    <property type="entry name" value="AhpD-like"/>
    <property type="match status" value="1"/>
</dbReference>
<dbReference type="InterPro" id="IPR029032">
    <property type="entry name" value="AhpD-like"/>
</dbReference>
<keyword evidence="4" id="KW-1185">Reference proteome</keyword>
<dbReference type="InterPro" id="IPR003779">
    <property type="entry name" value="CMD-like"/>
</dbReference>
<proteinExistence type="predicted"/>
<evidence type="ECO:0000313" key="4">
    <source>
        <dbReference type="Proteomes" id="UP000542210"/>
    </source>
</evidence>
<dbReference type="PANTHER" id="PTHR33930:SF2">
    <property type="entry name" value="BLR3452 PROTEIN"/>
    <property type="match status" value="1"/>
</dbReference>
<feature type="region of interest" description="Disordered" evidence="1">
    <location>
        <begin position="1"/>
        <end position="20"/>
    </location>
</feature>
<dbReference type="RefSeq" id="WP_184876918.1">
    <property type="nucleotide sequence ID" value="NZ_BOOV01000051.1"/>
</dbReference>
<comment type="caution">
    <text evidence="3">The sequence shown here is derived from an EMBL/GenBank/DDBJ whole genome shotgun (WGS) entry which is preliminary data.</text>
</comment>
<dbReference type="Pfam" id="PF02627">
    <property type="entry name" value="CMD"/>
    <property type="match status" value="1"/>
</dbReference>
<sequence>MSAYLPETEPMPGDDPRGADLRTRCRAALGSWDERLDPVIERDPDYAGAFVALAEEAAAGPLGTQAKTLVLLACDAAMTYRNRDSLPARIHGALDAGVPPEGVLEVLELVSVLGIHALNVGLSIALEEYADEERPEPSPALQARVRERFERMRGYWDAGWQPVLAHLPGFLDRYIDFSAAPGRHGVLDAKTRELVLIAIDAATTHLYAPGIRIHVRNARAHGATLGEIVQVFELISLMGVESCLLGVPLLNTATDARPPGGGGRPADRTVD</sequence>
<evidence type="ECO:0000313" key="3">
    <source>
        <dbReference type="EMBL" id="MBB4699412.1"/>
    </source>
</evidence>
<reference evidence="3 4" key="1">
    <citation type="submission" date="2020-08" db="EMBL/GenBank/DDBJ databases">
        <title>Sequencing the genomes of 1000 actinobacteria strains.</title>
        <authorList>
            <person name="Klenk H.-P."/>
        </authorList>
    </citation>
    <scope>NUCLEOTIDE SEQUENCE [LARGE SCALE GENOMIC DNA]</scope>
    <source>
        <strain evidence="3 4">DSM 45784</strain>
    </source>
</reference>
<evidence type="ECO:0000259" key="2">
    <source>
        <dbReference type="Pfam" id="PF02627"/>
    </source>
</evidence>
<dbReference type="AlphaFoldDB" id="A0A7W7G7Q9"/>
<gene>
    <name evidence="3" type="ORF">BJ982_000956</name>
</gene>
<keyword evidence="3" id="KW-0560">Oxidoreductase</keyword>
<dbReference type="PANTHER" id="PTHR33930">
    <property type="entry name" value="ALKYL HYDROPEROXIDE REDUCTASE AHPD"/>
    <property type="match status" value="1"/>
</dbReference>
<evidence type="ECO:0000256" key="1">
    <source>
        <dbReference type="SAM" id="MobiDB-lite"/>
    </source>
</evidence>
<dbReference type="Proteomes" id="UP000542210">
    <property type="component" value="Unassembled WGS sequence"/>
</dbReference>
<name>A0A7W7G7Q9_9ACTN</name>
<dbReference type="SUPFAM" id="SSF69118">
    <property type="entry name" value="AhpD-like"/>
    <property type="match status" value="1"/>
</dbReference>
<keyword evidence="3" id="KW-0575">Peroxidase</keyword>
<dbReference type="EMBL" id="JACHND010000001">
    <property type="protein sequence ID" value="MBB4699412.1"/>
    <property type="molecule type" value="Genomic_DNA"/>
</dbReference>
<organism evidence="3 4">
    <name type="scientific">Sphaerisporangium siamense</name>
    <dbReference type="NCBI Taxonomy" id="795645"/>
    <lineage>
        <taxon>Bacteria</taxon>
        <taxon>Bacillati</taxon>
        <taxon>Actinomycetota</taxon>
        <taxon>Actinomycetes</taxon>
        <taxon>Streptosporangiales</taxon>
        <taxon>Streptosporangiaceae</taxon>
        <taxon>Sphaerisporangium</taxon>
    </lineage>
</organism>
<feature type="domain" description="Carboxymuconolactone decarboxylase-like" evidence="2">
    <location>
        <begin position="168"/>
        <end position="234"/>
    </location>
</feature>
<protein>
    <submittedName>
        <fullName evidence="3">Alkylhydroperoxidase/carboxymuconolactone decarboxylase family protein YurZ</fullName>
    </submittedName>
</protein>
<accession>A0A7W7G7Q9</accession>
<dbReference type="GO" id="GO:0051920">
    <property type="term" value="F:peroxiredoxin activity"/>
    <property type="evidence" value="ECO:0007669"/>
    <property type="project" value="InterPro"/>
</dbReference>